<comment type="caution">
    <text evidence="4">The sequence shown here is derived from an EMBL/GenBank/DDBJ whole genome shotgun (WGS) entry which is preliminary data.</text>
</comment>
<dbReference type="PANTHER" id="PTHR11091:SF0">
    <property type="entry name" value="MALATE DEHYDROGENASE"/>
    <property type="match status" value="1"/>
</dbReference>
<dbReference type="Proteomes" id="UP001203880">
    <property type="component" value="Unassembled WGS sequence"/>
</dbReference>
<dbReference type="InterPro" id="IPR003767">
    <property type="entry name" value="Malate/L-lactate_DH-like"/>
</dbReference>
<evidence type="ECO:0000256" key="1">
    <source>
        <dbReference type="ARBA" id="ARBA00006056"/>
    </source>
</evidence>
<keyword evidence="5" id="KW-1185">Reference proteome</keyword>
<dbReference type="EMBL" id="JAMFMB010000063">
    <property type="protein sequence ID" value="MCL6286179.1"/>
    <property type="molecule type" value="Genomic_DNA"/>
</dbReference>
<dbReference type="InterPro" id="IPR036111">
    <property type="entry name" value="Mal/L-sulfo/L-lacto_DH-like_sf"/>
</dbReference>
<protein>
    <submittedName>
        <fullName evidence="4">Ldh family oxidoreductase</fullName>
    </submittedName>
</protein>
<dbReference type="PANTHER" id="PTHR11091">
    <property type="entry name" value="OXIDOREDUCTASE-RELATED"/>
    <property type="match status" value="1"/>
</dbReference>
<dbReference type="SUPFAM" id="SSF89733">
    <property type="entry name" value="L-sulfolactate dehydrogenase-like"/>
    <property type="match status" value="1"/>
</dbReference>
<feature type="compositionally biased region" description="Polar residues" evidence="3">
    <location>
        <begin position="328"/>
        <end position="338"/>
    </location>
</feature>
<dbReference type="Gene3D" id="3.30.1370.60">
    <property type="entry name" value="Hypothetical oxidoreductase yiak, domain 2"/>
    <property type="match status" value="1"/>
</dbReference>
<dbReference type="InterPro" id="IPR043143">
    <property type="entry name" value="Mal/L-sulf/L-lact_DH-like_NADP"/>
</dbReference>
<evidence type="ECO:0000256" key="2">
    <source>
        <dbReference type="ARBA" id="ARBA00023002"/>
    </source>
</evidence>
<dbReference type="RefSeq" id="WP_249713662.1">
    <property type="nucleotide sequence ID" value="NZ_JAMFMB010000063.1"/>
</dbReference>
<dbReference type="Gene3D" id="1.10.1530.10">
    <property type="match status" value="1"/>
</dbReference>
<feature type="region of interest" description="Disordered" evidence="3">
    <location>
        <begin position="313"/>
        <end position="338"/>
    </location>
</feature>
<keyword evidence="2" id="KW-0560">Oxidoreductase</keyword>
<evidence type="ECO:0000313" key="5">
    <source>
        <dbReference type="Proteomes" id="UP001203880"/>
    </source>
</evidence>
<sequence>MFRWALVYVHRHFKKFPKVNYNEMTQISLPIKELEELCMDALQLQGVMESDAREILDVLMYAELRGNNQGLVKIPLGGVLPRPDAAPIEMHDVATSVVHINANGSAGIVTTLQATAEAARRAQAHGIALVGTRNLSSSTGAIGFYAERLAKQGLVGIIMSGSPKAVAPAGGTKPIFGTNPIAISVPSAEAPITFDMSTASIAWYGVIQAMQRGEQLPEGLAFDADGNPTTDPSETLRGAIKAFAAHKGSGLALMIEMLTGPLLGNALAGDEDVTTNWGNLVIAIDPEKFGDPDTFVSNVSKLVGLVRGSAPQSSSAEVLLPGERGNRESASNRSSGTISVDKSLIEKLRSVTSAQNG</sequence>
<name>A0ABT0Q8H3_9RHOB</name>
<evidence type="ECO:0000313" key="4">
    <source>
        <dbReference type="EMBL" id="MCL6286179.1"/>
    </source>
</evidence>
<gene>
    <name evidence="4" type="ORF">M3P21_22050</name>
</gene>
<accession>A0ABT0Q8H3</accession>
<comment type="similarity">
    <text evidence="1">Belongs to the LDH2/MDH2 oxidoreductase family.</text>
</comment>
<evidence type="ECO:0000256" key="3">
    <source>
        <dbReference type="SAM" id="MobiDB-lite"/>
    </source>
</evidence>
<dbReference type="InterPro" id="IPR043144">
    <property type="entry name" value="Mal/L-sulf/L-lact_DH-like_ah"/>
</dbReference>
<reference evidence="4" key="1">
    <citation type="submission" date="2022-05" db="EMBL/GenBank/DDBJ databases">
        <authorList>
            <person name="Park J.-S."/>
        </authorList>
    </citation>
    <scope>NUCLEOTIDE SEQUENCE</scope>
    <source>
        <strain evidence="4">2012CJ41-6</strain>
    </source>
</reference>
<dbReference type="Pfam" id="PF02615">
    <property type="entry name" value="Ldh_2"/>
    <property type="match status" value="1"/>
</dbReference>
<proteinExistence type="inferred from homology"/>
<organism evidence="4 5">
    <name type="scientific">Ruegeria spongiae</name>
    <dbReference type="NCBI Taxonomy" id="2942209"/>
    <lineage>
        <taxon>Bacteria</taxon>
        <taxon>Pseudomonadati</taxon>
        <taxon>Pseudomonadota</taxon>
        <taxon>Alphaproteobacteria</taxon>
        <taxon>Rhodobacterales</taxon>
        <taxon>Roseobacteraceae</taxon>
        <taxon>Ruegeria</taxon>
    </lineage>
</organism>